<sequence length="190" mass="21215">MRRYILLLLFIGLAWGQSADISDDNFENQVLTFKKADKIIVIKPNQYLYINDSLMVYKGLDFKNKQIKLESLGELILSFDAINSFRYQIRFNISNSLDKAGDYTNVGGILGCLYGCYAMAEMLNRPNDMFAFAKIFAPLAPVMFGGFGGLLGGLTGGLVGLISPSFSDLMIVGDGEWNISNKRNIEFEME</sequence>
<dbReference type="EMBL" id="UINC01030371">
    <property type="protein sequence ID" value="SVB14659.1"/>
    <property type="molecule type" value="Genomic_DNA"/>
</dbReference>
<evidence type="ECO:0000256" key="1">
    <source>
        <dbReference type="SAM" id="Phobius"/>
    </source>
</evidence>
<protein>
    <submittedName>
        <fullName evidence="2">Uncharacterized protein</fullName>
    </submittedName>
</protein>
<proteinExistence type="predicted"/>
<accession>A0A382BLZ7</accession>
<name>A0A382BLZ7_9ZZZZ</name>
<evidence type="ECO:0000313" key="2">
    <source>
        <dbReference type="EMBL" id="SVB14659.1"/>
    </source>
</evidence>
<keyword evidence="1" id="KW-0812">Transmembrane</keyword>
<keyword evidence="1" id="KW-0472">Membrane</keyword>
<reference evidence="2" key="1">
    <citation type="submission" date="2018-05" db="EMBL/GenBank/DDBJ databases">
        <authorList>
            <person name="Lanie J.A."/>
            <person name="Ng W.-L."/>
            <person name="Kazmierczak K.M."/>
            <person name="Andrzejewski T.M."/>
            <person name="Davidsen T.M."/>
            <person name="Wayne K.J."/>
            <person name="Tettelin H."/>
            <person name="Glass J.I."/>
            <person name="Rusch D."/>
            <person name="Podicherti R."/>
            <person name="Tsui H.-C.T."/>
            <person name="Winkler M.E."/>
        </authorList>
    </citation>
    <scope>NUCLEOTIDE SEQUENCE</scope>
</reference>
<organism evidence="2">
    <name type="scientific">marine metagenome</name>
    <dbReference type="NCBI Taxonomy" id="408172"/>
    <lineage>
        <taxon>unclassified sequences</taxon>
        <taxon>metagenomes</taxon>
        <taxon>ecological metagenomes</taxon>
    </lineage>
</organism>
<dbReference type="AlphaFoldDB" id="A0A382BLZ7"/>
<keyword evidence="1" id="KW-1133">Transmembrane helix</keyword>
<gene>
    <name evidence="2" type="ORF">METZ01_LOCUS167513</name>
</gene>
<feature type="transmembrane region" description="Helical" evidence="1">
    <location>
        <begin position="135"/>
        <end position="162"/>
    </location>
</feature>